<evidence type="ECO:0000256" key="1">
    <source>
        <dbReference type="ARBA" id="ARBA00022729"/>
    </source>
</evidence>
<proteinExistence type="predicted"/>
<dbReference type="Proteomes" id="UP001324115">
    <property type="component" value="Unassembled WGS sequence"/>
</dbReference>
<reference evidence="2 3" key="1">
    <citation type="journal article" date="2023" name="G3 (Bethesda)">
        <title>A haplotype-resolved chromosome-scale genome for Quercus rubra L. provides insights into the genetics of adaptive traits for red oak species.</title>
        <authorList>
            <person name="Kapoor B."/>
            <person name="Jenkins J."/>
            <person name="Schmutz J."/>
            <person name="Zhebentyayeva T."/>
            <person name="Kuelheim C."/>
            <person name="Coggeshall M."/>
            <person name="Heim C."/>
            <person name="Lasky J.R."/>
            <person name="Leites L."/>
            <person name="Islam-Faridi N."/>
            <person name="Romero-Severson J."/>
            <person name="DeLeo V.L."/>
            <person name="Lucas S.M."/>
            <person name="Lazic D."/>
            <person name="Gailing O."/>
            <person name="Carlson J."/>
            <person name="Staton M."/>
        </authorList>
    </citation>
    <scope>NUCLEOTIDE SEQUENCE [LARGE SCALE GENOMIC DNA]</scope>
    <source>
        <strain evidence="2">Pseudo-F2</strain>
    </source>
</reference>
<dbReference type="GO" id="GO:0001709">
    <property type="term" value="P:cell fate determination"/>
    <property type="evidence" value="ECO:0007669"/>
    <property type="project" value="TreeGrafter"/>
</dbReference>
<sequence length="142" mass="15874">MQPPKLFPSTILSEILKMQSQSAASKLLFAFLTFSCLLYHGLGAKCAANAPTVQQTQVGFGEPPKFMVEVHNNCPMCPIINIHLNCGNFPQTLVNPRLLKVLGYDDCVVNSGLPLAPLQKFSFNYTHQKLLMHPTTWYFQCE</sequence>
<dbReference type="Pfam" id="PF24068">
    <property type="entry name" value="TPD1_C"/>
    <property type="match status" value="1"/>
</dbReference>
<gene>
    <name evidence="2" type="ORF">RGQ29_002981</name>
</gene>
<evidence type="ECO:0000313" key="2">
    <source>
        <dbReference type="EMBL" id="KAK4566949.1"/>
    </source>
</evidence>
<dbReference type="PANTHER" id="PTHR33184">
    <property type="entry name" value="PROTEIN TAPETUM DETERMINANT 1-LIKE-RELATED"/>
    <property type="match status" value="1"/>
</dbReference>
<dbReference type="PANTHER" id="PTHR33184:SF36">
    <property type="entry name" value="EXPANSIN-LIKE EG45 DOMAIN-CONTAINING PROTEIN"/>
    <property type="match status" value="1"/>
</dbReference>
<comment type="caution">
    <text evidence="2">The sequence shown here is derived from an EMBL/GenBank/DDBJ whole genome shotgun (WGS) entry which is preliminary data.</text>
</comment>
<dbReference type="InterPro" id="IPR040361">
    <property type="entry name" value="TPD1"/>
</dbReference>
<organism evidence="2 3">
    <name type="scientific">Quercus rubra</name>
    <name type="common">Northern red oak</name>
    <name type="synonym">Quercus borealis</name>
    <dbReference type="NCBI Taxonomy" id="3512"/>
    <lineage>
        <taxon>Eukaryota</taxon>
        <taxon>Viridiplantae</taxon>
        <taxon>Streptophyta</taxon>
        <taxon>Embryophyta</taxon>
        <taxon>Tracheophyta</taxon>
        <taxon>Spermatophyta</taxon>
        <taxon>Magnoliopsida</taxon>
        <taxon>eudicotyledons</taxon>
        <taxon>Gunneridae</taxon>
        <taxon>Pentapetalae</taxon>
        <taxon>rosids</taxon>
        <taxon>fabids</taxon>
        <taxon>Fagales</taxon>
        <taxon>Fagaceae</taxon>
        <taxon>Quercus</taxon>
    </lineage>
</organism>
<dbReference type="EMBL" id="JAXUIC010000010">
    <property type="protein sequence ID" value="KAK4566949.1"/>
    <property type="molecule type" value="Genomic_DNA"/>
</dbReference>
<keyword evidence="3" id="KW-1185">Reference proteome</keyword>
<dbReference type="AlphaFoldDB" id="A0AAN7IDI0"/>
<accession>A0AAN7IDI0</accession>
<protein>
    <submittedName>
        <fullName evidence="2">Uncharacterized protein</fullName>
    </submittedName>
</protein>
<keyword evidence="1" id="KW-0732">Signal</keyword>
<evidence type="ECO:0000313" key="3">
    <source>
        <dbReference type="Proteomes" id="UP001324115"/>
    </source>
</evidence>
<name>A0AAN7IDI0_QUERU</name>